<feature type="compositionally biased region" description="Basic and acidic residues" evidence="5">
    <location>
        <begin position="730"/>
        <end position="751"/>
    </location>
</feature>
<feature type="compositionally biased region" description="Low complexity" evidence="5">
    <location>
        <begin position="210"/>
        <end position="232"/>
    </location>
</feature>
<feature type="domain" description="N-terminal Ras-GEF" evidence="9">
    <location>
        <begin position="809"/>
        <end position="938"/>
    </location>
</feature>
<dbReference type="SUPFAM" id="SSF50044">
    <property type="entry name" value="SH3-domain"/>
    <property type="match status" value="1"/>
</dbReference>
<evidence type="ECO:0000256" key="1">
    <source>
        <dbReference type="ARBA" id="ARBA00022443"/>
    </source>
</evidence>
<protein>
    <submittedName>
        <fullName evidence="10">Uncharacterized protein</fullName>
    </submittedName>
</protein>
<evidence type="ECO:0000313" key="11">
    <source>
        <dbReference type="Proteomes" id="UP001206595"/>
    </source>
</evidence>
<dbReference type="GeneID" id="75911355"/>
<dbReference type="FunFam" id="2.30.30.40:FF:000072">
    <property type="entry name" value="Unconventional Myosin IB"/>
    <property type="match status" value="1"/>
</dbReference>
<dbReference type="InterPro" id="IPR019804">
    <property type="entry name" value="Ras_G-nucl-exch_fac_CS"/>
</dbReference>
<evidence type="ECO:0000256" key="2">
    <source>
        <dbReference type="ARBA" id="ARBA00022658"/>
    </source>
</evidence>
<dbReference type="PROSITE" id="PS50009">
    <property type="entry name" value="RASGEF_CAT"/>
    <property type="match status" value="1"/>
</dbReference>
<feature type="region of interest" description="Disordered" evidence="5">
    <location>
        <begin position="499"/>
        <end position="522"/>
    </location>
</feature>
<evidence type="ECO:0000259" key="9">
    <source>
        <dbReference type="PROSITE" id="PS50212"/>
    </source>
</evidence>
<dbReference type="InterPro" id="IPR000651">
    <property type="entry name" value="Ras-like_Gua-exchang_fac_N"/>
</dbReference>
<dbReference type="InterPro" id="IPR001452">
    <property type="entry name" value="SH3_domain"/>
</dbReference>
<gene>
    <name evidence="10" type="ORF">K450DRAFT_223132</name>
</gene>
<evidence type="ECO:0000256" key="3">
    <source>
        <dbReference type="PROSITE-ProRule" id="PRU00168"/>
    </source>
</evidence>
<dbReference type="CDD" id="cd00155">
    <property type="entry name" value="RasGEF"/>
    <property type="match status" value="1"/>
</dbReference>
<keyword evidence="2 3" id="KW-0344">Guanine-nucleotide releasing factor</keyword>
<dbReference type="Pfam" id="PF25006">
    <property type="entry name" value="DUF7783"/>
    <property type="match status" value="1"/>
</dbReference>
<dbReference type="PROSITE" id="PS50020">
    <property type="entry name" value="WW_DOMAIN_2"/>
    <property type="match status" value="1"/>
</dbReference>
<dbReference type="Pfam" id="PF00018">
    <property type="entry name" value="SH3_1"/>
    <property type="match status" value="1"/>
</dbReference>
<accession>A0AAD5HGC6</accession>
<evidence type="ECO:0000313" key="10">
    <source>
        <dbReference type="EMBL" id="KAI8583335.1"/>
    </source>
</evidence>
<dbReference type="SMART" id="SM00326">
    <property type="entry name" value="SH3"/>
    <property type="match status" value="1"/>
</dbReference>
<dbReference type="RefSeq" id="XP_051448339.1">
    <property type="nucleotide sequence ID" value="XM_051586007.1"/>
</dbReference>
<dbReference type="PROSITE" id="PS50002">
    <property type="entry name" value="SH3"/>
    <property type="match status" value="1"/>
</dbReference>
<reference evidence="10" key="1">
    <citation type="submission" date="2021-06" db="EMBL/GenBank/DDBJ databases">
        <authorList>
            <consortium name="DOE Joint Genome Institute"/>
            <person name="Mondo S.J."/>
            <person name="Amses K.R."/>
            <person name="Simmons D.R."/>
            <person name="Longcore J.E."/>
            <person name="Seto K."/>
            <person name="Alves G.H."/>
            <person name="Bonds A.E."/>
            <person name="Quandt C.A."/>
            <person name="Davis W.J."/>
            <person name="Chang Y."/>
            <person name="Letcher P.M."/>
            <person name="Powell M.J."/>
            <person name="Kuo A."/>
            <person name="Labutti K."/>
            <person name="Pangilinan J."/>
            <person name="Andreopoulos W."/>
            <person name="Tritt A."/>
            <person name="Riley R."/>
            <person name="Hundley H."/>
            <person name="Johnson J."/>
            <person name="Lipzen A."/>
            <person name="Barry K."/>
            <person name="Berbee M.L."/>
            <person name="Buchler N.E."/>
            <person name="Grigoriev I.V."/>
            <person name="Spatafora J.W."/>
            <person name="Stajich J.E."/>
            <person name="James T.Y."/>
        </authorList>
    </citation>
    <scope>NUCLEOTIDE SEQUENCE</scope>
    <source>
        <strain evidence="10">AG</strain>
    </source>
</reference>
<dbReference type="InterPro" id="IPR056685">
    <property type="entry name" value="DUF7783"/>
</dbReference>
<dbReference type="Gene3D" id="1.10.840.10">
    <property type="entry name" value="Ras guanine-nucleotide exchange factors catalytic domain"/>
    <property type="match status" value="1"/>
</dbReference>
<feature type="compositionally biased region" description="Basic and acidic residues" evidence="5">
    <location>
        <begin position="233"/>
        <end position="250"/>
    </location>
</feature>
<feature type="region of interest" description="Disordered" evidence="5">
    <location>
        <begin position="179"/>
        <end position="270"/>
    </location>
</feature>
<dbReference type="Gene3D" id="2.30.30.40">
    <property type="entry name" value="SH3 Domains"/>
    <property type="match status" value="1"/>
</dbReference>
<dbReference type="InterPro" id="IPR001895">
    <property type="entry name" value="RASGEF_cat_dom"/>
</dbReference>
<dbReference type="InterPro" id="IPR036964">
    <property type="entry name" value="RASGEF_cat_dom_sf"/>
</dbReference>
<dbReference type="SUPFAM" id="SSF48366">
    <property type="entry name" value="Ras GEF"/>
    <property type="match status" value="1"/>
</dbReference>
<dbReference type="InterPro" id="IPR036028">
    <property type="entry name" value="SH3-like_dom_sf"/>
</dbReference>
<dbReference type="InterPro" id="IPR023578">
    <property type="entry name" value="Ras_GEF_dom_sf"/>
</dbReference>
<feature type="domain" description="SH3" evidence="6">
    <location>
        <begin position="5"/>
        <end position="64"/>
    </location>
</feature>
<dbReference type="Pfam" id="PF00617">
    <property type="entry name" value="RasGEF"/>
    <property type="match status" value="1"/>
</dbReference>
<keyword evidence="1 4" id="KW-0728">SH3 domain</keyword>
<dbReference type="PROSITE" id="PS50212">
    <property type="entry name" value="RASGEF_NTER"/>
    <property type="match status" value="1"/>
</dbReference>
<dbReference type="SMART" id="SM00147">
    <property type="entry name" value="RasGEF"/>
    <property type="match status" value="1"/>
</dbReference>
<dbReference type="PROSITE" id="PS00720">
    <property type="entry name" value="RASGEF"/>
    <property type="match status" value="1"/>
</dbReference>
<evidence type="ECO:0000259" key="8">
    <source>
        <dbReference type="PROSITE" id="PS50020"/>
    </source>
</evidence>
<dbReference type="PANTHER" id="PTHR23113:SF368">
    <property type="entry name" value="CELL DIVISION CONTROL PROTEIN 25"/>
    <property type="match status" value="1"/>
</dbReference>
<feature type="compositionally biased region" description="Acidic residues" evidence="5">
    <location>
        <begin position="714"/>
        <end position="729"/>
    </location>
</feature>
<feature type="compositionally biased region" description="Acidic residues" evidence="5">
    <location>
        <begin position="179"/>
        <end position="191"/>
    </location>
</feature>
<dbReference type="CDD" id="cd06224">
    <property type="entry name" value="REM"/>
    <property type="match status" value="1"/>
</dbReference>
<comment type="caution">
    <text evidence="10">The sequence shown here is derived from an EMBL/GenBank/DDBJ whole genome shotgun (WGS) entry which is preliminary data.</text>
</comment>
<dbReference type="Proteomes" id="UP001206595">
    <property type="component" value="Unassembled WGS sequence"/>
</dbReference>
<keyword evidence="11" id="KW-1185">Reference proteome</keyword>
<dbReference type="Pfam" id="PF00618">
    <property type="entry name" value="RasGEF_N"/>
    <property type="match status" value="1"/>
</dbReference>
<dbReference type="Gene3D" id="1.20.870.10">
    <property type="entry name" value="Son of sevenless (SoS) protein Chain: S domain 1"/>
    <property type="match status" value="1"/>
</dbReference>
<name>A0AAD5HGC6_UMBRA</name>
<feature type="compositionally biased region" description="Polar residues" evidence="5">
    <location>
        <begin position="316"/>
        <end position="337"/>
    </location>
</feature>
<feature type="domain" description="Ras-GEF" evidence="7">
    <location>
        <begin position="975"/>
        <end position="1211"/>
    </location>
</feature>
<organism evidence="10 11">
    <name type="scientific">Umbelopsis ramanniana AG</name>
    <dbReference type="NCBI Taxonomy" id="1314678"/>
    <lineage>
        <taxon>Eukaryota</taxon>
        <taxon>Fungi</taxon>
        <taxon>Fungi incertae sedis</taxon>
        <taxon>Mucoromycota</taxon>
        <taxon>Mucoromycotina</taxon>
        <taxon>Umbelopsidomycetes</taxon>
        <taxon>Umbelopsidales</taxon>
        <taxon>Umbelopsidaceae</taxon>
        <taxon>Umbelopsis</taxon>
    </lineage>
</organism>
<feature type="region of interest" description="Disordered" evidence="5">
    <location>
        <begin position="699"/>
        <end position="761"/>
    </location>
</feature>
<feature type="compositionally biased region" description="Low complexity" evidence="5">
    <location>
        <begin position="192"/>
        <end position="202"/>
    </location>
</feature>
<dbReference type="InterPro" id="IPR008937">
    <property type="entry name" value="Ras-like_GEF"/>
</dbReference>
<dbReference type="PRINTS" id="PR00452">
    <property type="entry name" value="SH3DOMAIN"/>
</dbReference>
<sequence>MSSPIILCRVKALYTFDGTEPTALSFNKGDSIDVLAQLDSGWWDGWCNGKRGWFPSNYVEIIDELSEDLEEVDQQDGLELGGLMSDRRSSRELQTQRISTTAAVPLDIKHHRLSFTGMASDDPKSDSSNSYEQQTLLLDNASELPPGWRLQLTDHGHVFYNEVTGDVRHNLEIDEDNGSISESAEDDELLDQSEPSQSQSRDSQSHQSRDSLSQGLDSQSHQSRDSLSQSRDSQSHQSRDSQSQFREDNARSVYSESMDESSVFEAGSTGMPNSLDGVMLPEHWVSEITPQGRTYFRHQVTNDIAWDMQSLLQGTQNSVTDTTSGPSTRSASLSALSNAPIPLPRSQSRQAVARRTTLIDLNEPLTWSRMFSHIALAIHNLNMTFDLRNSTDYKKCVTTVVNAIRLMLFGSHTLDKESIHLKNSRNLKAQHRSIMTTVSKLVLTAKAASEAFPPQFEELVAKIKEESMDLLGTVQNFVTQCQDMHITIRHIDPRIVDSDHESRTHRRSDTASSGPIVVPVPTRNRRPLSTEVMTRLQTHDTKLQANLDSLQSCVKKMLQQQSQTPIDSKDGDLYSTSQANLPILVAEFKETIKHLGHWLALLETTELQYLEPLDQNVIKVNKQKLYNNSGLLFSAIQLATDDSTCGQVSEVSHVGKDIEVRITRIMNILEQYREEFDETAMHGPNHDNGDVKASEQMVPNDGVFTDEPNAIESTNDDELSDDSLMEEFDKELRKHGDTGPRHSENLQRDQTAELSSLASSRSPTDKLRKFFGEDAAAAAAANYSPKQTVGGNVWYLGYGYRPHDIMFSMEGSVRGGTLEALIERLTLHDYLDMNFIATFLLTYRSFCTTEELISHLQKRYTLAPPEELTMEELEIWVEKKLKLVRLRVFNVLKTWIENYYYQEDYGVLESLRQFTITVIRDTLTFSAEQLERLINMRLEKDKQSEMKKMISNNNSIAPMPILPRNLKRIRLLDVDSVELARQLTVIDFKLYSAIRPIECLDKAWSRDDETGKTASNIKASILFCNQVTAWVSDSILSQHEAKKRAAILKHWVQVAERCRMLGNFNTCMAILSAFDNSAIGRLKRTWEIVGARTNQTLVQIRKLMGHEKNFIEYREIIHSINPPCIPFLGIYLQDLTFIEDGNSNYLKKTQDLINFAKRMKTAEVIREIQQYQSVSYSLQPVRELQLFIKTHLENSRDEEILYSLSVALEPKEREDEKIARLLQESGFL</sequence>
<feature type="region of interest" description="Disordered" evidence="5">
    <location>
        <begin position="316"/>
        <end position="348"/>
    </location>
</feature>
<dbReference type="GO" id="GO:0007265">
    <property type="term" value="P:Ras protein signal transduction"/>
    <property type="evidence" value="ECO:0007669"/>
    <property type="project" value="TreeGrafter"/>
</dbReference>
<dbReference type="EMBL" id="MU620896">
    <property type="protein sequence ID" value="KAI8583335.1"/>
    <property type="molecule type" value="Genomic_DNA"/>
</dbReference>
<dbReference type="PANTHER" id="PTHR23113">
    <property type="entry name" value="GUANINE NUCLEOTIDE EXCHANGE FACTOR"/>
    <property type="match status" value="1"/>
</dbReference>
<evidence type="ECO:0000259" key="7">
    <source>
        <dbReference type="PROSITE" id="PS50009"/>
    </source>
</evidence>
<reference evidence="10" key="2">
    <citation type="journal article" date="2022" name="Proc. Natl. Acad. Sci. U.S.A.">
        <title>Diploid-dominant life cycles characterize the early evolution of Fungi.</title>
        <authorList>
            <person name="Amses K.R."/>
            <person name="Simmons D.R."/>
            <person name="Longcore J.E."/>
            <person name="Mondo S.J."/>
            <person name="Seto K."/>
            <person name="Jeronimo G.H."/>
            <person name="Bonds A.E."/>
            <person name="Quandt C.A."/>
            <person name="Davis W.J."/>
            <person name="Chang Y."/>
            <person name="Federici B.A."/>
            <person name="Kuo A."/>
            <person name="LaButti K."/>
            <person name="Pangilinan J."/>
            <person name="Andreopoulos W."/>
            <person name="Tritt A."/>
            <person name="Riley R."/>
            <person name="Hundley H."/>
            <person name="Johnson J."/>
            <person name="Lipzen A."/>
            <person name="Barry K."/>
            <person name="Lang B.F."/>
            <person name="Cuomo C.A."/>
            <person name="Buchler N.E."/>
            <person name="Grigoriev I.V."/>
            <person name="Spatafora J.W."/>
            <person name="Stajich J.E."/>
            <person name="James T.Y."/>
        </authorList>
    </citation>
    <scope>NUCLEOTIDE SEQUENCE</scope>
    <source>
        <strain evidence="10">AG</strain>
    </source>
</reference>
<dbReference type="InterPro" id="IPR001202">
    <property type="entry name" value="WW_dom"/>
</dbReference>
<feature type="compositionally biased region" description="Polar residues" evidence="5">
    <location>
        <begin position="752"/>
        <end position="761"/>
    </location>
</feature>
<evidence type="ECO:0000256" key="4">
    <source>
        <dbReference type="PROSITE-ProRule" id="PRU00192"/>
    </source>
</evidence>
<evidence type="ECO:0000259" key="6">
    <source>
        <dbReference type="PROSITE" id="PS50002"/>
    </source>
</evidence>
<feature type="domain" description="WW" evidence="8">
    <location>
        <begin position="278"/>
        <end position="311"/>
    </location>
</feature>
<dbReference type="GO" id="GO:0005886">
    <property type="term" value="C:plasma membrane"/>
    <property type="evidence" value="ECO:0007669"/>
    <property type="project" value="TreeGrafter"/>
</dbReference>
<evidence type="ECO:0000256" key="5">
    <source>
        <dbReference type="SAM" id="MobiDB-lite"/>
    </source>
</evidence>
<proteinExistence type="predicted"/>
<dbReference type="GO" id="GO:0005085">
    <property type="term" value="F:guanyl-nucleotide exchange factor activity"/>
    <property type="evidence" value="ECO:0007669"/>
    <property type="project" value="UniProtKB-KW"/>
</dbReference>
<dbReference type="AlphaFoldDB" id="A0AAD5HGC6"/>
<dbReference type="SMART" id="SM00229">
    <property type="entry name" value="RasGEFN"/>
    <property type="match status" value="1"/>
</dbReference>